<dbReference type="EMBL" id="JAGSHT010000023">
    <property type="protein sequence ID" value="MBZ2199164.1"/>
    <property type="molecule type" value="Genomic_DNA"/>
</dbReference>
<dbReference type="PANTHER" id="PTHR30290:SF38">
    <property type="entry name" value="D,D-DIPEPTIDE-BINDING PERIPLASMIC PROTEIN DDPA-RELATED"/>
    <property type="match status" value="1"/>
</dbReference>
<dbReference type="Gene3D" id="3.10.105.10">
    <property type="entry name" value="Dipeptide-binding Protein, Domain 3"/>
    <property type="match status" value="1"/>
</dbReference>
<dbReference type="Gene3D" id="3.90.76.10">
    <property type="entry name" value="Dipeptide-binding Protein, Domain 1"/>
    <property type="match status" value="1"/>
</dbReference>
<proteinExistence type="predicted"/>
<evidence type="ECO:0000259" key="4">
    <source>
        <dbReference type="Pfam" id="PF00496"/>
    </source>
</evidence>
<dbReference type="SUPFAM" id="SSF53850">
    <property type="entry name" value="Periplasmic binding protein-like II"/>
    <property type="match status" value="1"/>
</dbReference>
<evidence type="ECO:0000256" key="2">
    <source>
        <dbReference type="SAM" id="MobiDB-lite"/>
    </source>
</evidence>
<dbReference type="Proteomes" id="UP000826651">
    <property type="component" value="Unassembled WGS sequence"/>
</dbReference>
<dbReference type="Pfam" id="PF00496">
    <property type="entry name" value="SBP_bac_5"/>
    <property type="match status" value="1"/>
</dbReference>
<evidence type="ECO:0000256" key="1">
    <source>
        <dbReference type="ARBA" id="ARBA00022729"/>
    </source>
</evidence>
<keyword evidence="3" id="KW-0812">Transmembrane</keyword>
<dbReference type="PIRSF" id="PIRSF002741">
    <property type="entry name" value="MppA"/>
    <property type="match status" value="1"/>
</dbReference>
<dbReference type="Gene3D" id="3.40.190.10">
    <property type="entry name" value="Periplasmic binding protein-like II"/>
    <property type="match status" value="1"/>
</dbReference>
<dbReference type="PANTHER" id="PTHR30290">
    <property type="entry name" value="PERIPLASMIC BINDING COMPONENT OF ABC TRANSPORTER"/>
    <property type="match status" value="1"/>
</dbReference>
<feature type="transmembrane region" description="Helical" evidence="3">
    <location>
        <begin position="12"/>
        <end position="32"/>
    </location>
</feature>
<dbReference type="RefSeq" id="WP_223411173.1">
    <property type="nucleotide sequence ID" value="NZ_JAGSHT010000023.1"/>
</dbReference>
<name>A0ABS7SH98_9MICO</name>
<evidence type="ECO:0000256" key="3">
    <source>
        <dbReference type="SAM" id="Phobius"/>
    </source>
</evidence>
<keyword evidence="6" id="KW-1185">Reference proteome</keyword>
<evidence type="ECO:0000313" key="5">
    <source>
        <dbReference type="EMBL" id="MBZ2199164.1"/>
    </source>
</evidence>
<keyword evidence="1" id="KW-0732">Signal</keyword>
<sequence>MKTLNTTVDRRSFLRVGGSVMAAAAVVSAIGACAPDNGGGQATDEETTGGGAAANPEGTIDAAISYELGSNGYDPMTTSAALTVAANWHILEGLTELDPATGETYNALAAADPEQVDDTTWTATLREGATFHDGSPVTTEDVVFSFERVLNPDNASLYSQFIPFISSVEATDETTVTFHLAYPTGILAERLSVVKIVPKAVVEADQTAFDTLPTGTGAYRLTDGGAGGTLTFERFDDYNGPRPAVAAAMNWQVLPDATARVNALSSQSVLAIDSVPYLDIETLQGQGNDVESVQGFGLLFMMFNNGQAPFDDVRNRQAFLYGLDMQKIVDNALLGNATPATSFVQKEHANYNEAEVVYSYDPDKAMALLEETGLAGQSITLLCTDHDWVKKCTPLIKEDLDALGLNITLEEGQSAGQYTKIDSDPNAFSVFVAPGDPSVFGNDPDLLMRWWFANAVWTDTRMHWQDSAAYTECQELLDSGLQEQDEAARQELWNQTFDLISREVPLYPLFHRKAPTAWDAEGLTDFQPISLTGLSFQNVGTTE</sequence>
<feature type="domain" description="Solute-binding protein family 5" evidence="4">
    <location>
        <begin position="105"/>
        <end position="466"/>
    </location>
</feature>
<keyword evidence="3" id="KW-0472">Membrane</keyword>
<comment type="caution">
    <text evidence="5">The sequence shown here is derived from an EMBL/GenBank/DDBJ whole genome shotgun (WGS) entry which is preliminary data.</text>
</comment>
<dbReference type="CDD" id="cd00995">
    <property type="entry name" value="PBP2_NikA_DppA_OppA_like"/>
    <property type="match status" value="1"/>
</dbReference>
<dbReference type="PROSITE" id="PS51318">
    <property type="entry name" value="TAT"/>
    <property type="match status" value="1"/>
</dbReference>
<organism evidence="5 6">
    <name type="scientific">Occultella gossypii</name>
    <dbReference type="NCBI Taxonomy" id="2800820"/>
    <lineage>
        <taxon>Bacteria</taxon>
        <taxon>Bacillati</taxon>
        <taxon>Actinomycetota</taxon>
        <taxon>Actinomycetes</taxon>
        <taxon>Micrococcales</taxon>
        <taxon>Ruaniaceae</taxon>
        <taxon>Occultella</taxon>
    </lineage>
</organism>
<dbReference type="PROSITE" id="PS51257">
    <property type="entry name" value="PROKAR_LIPOPROTEIN"/>
    <property type="match status" value="1"/>
</dbReference>
<dbReference type="InterPro" id="IPR039424">
    <property type="entry name" value="SBP_5"/>
</dbReference>
<reference evidence="5 6" key="1">
    <citation type="submission" date="2021-04" db="EMBL/GenBank/DDBJ databases">
        <title>Ruania sp. nov., isolated from sandy soil of mangrove forest.</title>
        <authorList>
            <person name="Ge X."/>
            <person name="Huang R."/>
            <person name="Liu W."/>
        </authorList>
    </citation>
    <scope>NUCLEOTIDE SEQUENCE [LARGE SCALE GENOMIC DNA]</scope>
    <source>
        <strain evidence="5 6">N2-46</strain>
    </source>
</reference>
<accession>A0ABS7SH98</accession>
<gene>
    <name evidence="5" type="ORF">KCQ71_23670</name>
</gene>
<feature type="region of interest" description="Disordered" evidence="2">
    <location>
        <begin position="36"/>
        <end position="56"/>
    </location>
</feature>
<dbReference type="InterPro" id="IPR030678">
    <property type="entry name" value="Peptide/Ni-bd"/>
</dbReference>
<keyword evidence="3" id="KW-1133">Transmembrane helix</keyword>
<evidence type="ECO:0000313" key="6">
    <source>
        <dbReference type="Proteomes" id="UP000826651"/>
    </source>
</evidence>
<dbReference type="InterPro" id="IPR000914">
    <property type="entry name" value="SBP_5_dom"/>
</dbReference>
<dbReference type="InterPro" id="IPR006311">
    <property type="entry name" value="TAT_signal"/>
</dbReference>
<protein>
    <submittedName>
        <fullName evidence="5">ABC transporter substrate-binding protein</fullName>
    </submittedName>
</protein>